<accession>A0ABN0XKU4</accession>
<dbReference type="SUPFAM" id="SSF51658">
    <property type="entry name" value="Xylose isomerase-like"/>
    <property type="match status" value="1"/>
</dbReference>
<reference evidence="2 3" key="1">
    <citation type="journal article" date="2019" name="Int. J. Syst. Evol. Microbiol.">
        <title>The Global Catalogue of Microorganisms (GCM) 10K type strain sequencing project: providing services to taxonomists for standard genome sequencing and annotation.</title>
        <authorList>
            <consortium name="The Broad Institute Genomics Platform"/>
            <consortium name="The Broad Institute Genome Sequencing Center for Infectious Disease"/>
            <person name="Wu L."/>
            <person name="Ma J."/>
        </authorList>
    </citation>
    <scope>NUCLEOTIDE SEQUENCE [LARGE SCALE GENOMIC DNA]</scope>
    <source>
        <strain evidence="2 3">JCM 13378</strain>
    </source>
</reference>
<dbReference type="GO" id="GO:0016853">
    <property type="term" value="F:isomerase activity"/>
    <property type="evidence" value="ECO:0007669"/>
    <property type="project" value="UniProtKB-KW"/>
</dbReference>
<feature type="domain" description="Xylose isomerase-like TIM barrel" evidence="1">
    <location>
        <begin position="46"/>
        <end position="283"/>
    </location>
</feature>
<dbReference type="PANTHER" id="PTHR12110">
    <property type="entry name" value="HYDROXYPYRUVATE ISOMERASE"/>
    <property type="match status" value="1"/>
</dbReference>
<dbReference type="Proteomes" id="UP001501757">
    <property type="component" value="Unassembled WGS sequence"/>
</dbReference>
<dbReference type="InterPro" id="IPR013022">
    <property type="entry name" value="Xyl_isomerase-like_TIM-brl"/>
</dbReference>
<gene>
    <name evidence="2" type="ORF">GCM10009092_33870</name>
</gene>
<keyword evidence="2" id="KW-0413">Isomerase</keyword>
<dbReference type="EMBL" id="BAAAEI010000021">
    <property type="protein sequence ID" value="GAA0366755.1"/>
    <property type="molecule type" value="Genomic_DNA"/>
</dbReference>
<proteinExistence type="predicted"/>
<organism evidence="2 3">
    <name type="scientific">Bowmanella denitrificans</name>
    <dbReference type="NCBI Taxonomy" id="366582"/>
    <lineage>
        <taxon>Bacteria</taxon>
        <taxon>Pseudomonadati</taxon>
        <taxon>Pseudomonadota</taxon>
        <taxon>Gammaproteobacteria</taxon>
        <taxon>Alteromonadales</taxon>
        <taxon>Alteromonadaceae</taxon>
        <taxon>Bowmanella</taxon>
    </lineage>
</organism>
<evidence type="ECO:0000259" key="1">
    <source>
        <dbReference type="Pfam" id="PF01261"/>
    </source>
</evidence>
<dbReference type="InterPro" id="IPR050312">
    <property type="entry name" value="IolE/XylAMocC-like"/>
</dbReference>
<evidence type="ECO:0000313" key="2">
    <source>
        <dbReference type="EMBL" id="GAA0366755.1"/>
    </source>
</evidence>
<protein>
    <submittedName>
        <fullName evidence="2">Sugar phosphate isomerase/epimerase</fullName>
    </submittedName>
</protein>
<keyword evidence="3" id="KW-1185">Reference proteome</keyword>
<dbReference type="PANTHER" id="PTHR12110:SF53">
    <property type="entry name" value="BLR5974 PROTEIN"/>
    <property type="match status" value="1"/>
</dbReference>
<comment type="caution">
    <text evidence="2">The sequence shown here is derived from an EMBL/GenBank/DDBJ whole genome shotgun (WGS) entry which is preliminary data.</text>
</comment>
<evidence type="ECO:0000313" key="3">
    <source>
        <dbReference type="Proteomes" id="UP001501757"/>
    </source>
</evidence>
<dbReference type="Pfam" id="PF01261">
    <property type="entry name" value="AP_endonuc_2"/>
    <property type="match status" value="1"/>
</dbReference>
<sequence length="290" mass="32502">MSTSGVIEGTQMDKENLLGVMQGRLLPKYQGRYQAHPLGYWQQEFTIAAQLGLDCIEFIVDLNDLQDNPLMSAPGRDEIRVLTLQTGVQVKTFCADIFMQQPLHDENSNKSGASLMVLQSLLVAAKELQVSDIVIPCVDQSSLASDKQMERFVQAIKPLLSECEHYGVNLSLETDLAPEPFVRLLDRLSSARVTVNYDIGNSAALGYDPKVELSHYGDRISDIHVKDRVLNGGPVVLGQGDADFERFFDALAAYRYKGPFIMQAYRDEQGVDIFKQQLDWVRPYLRSHGE</sequence>
<dbReference type="InterPro" id="IPR036237">
    <property type="entry name" value="Xyl_isomerase-like_sf"/>
</dbReference>
<dbReference type="Gene3D" id="3.20.20.150">
    <property type="entry name" value="Divalent-metal-dependent TIM barrel enzymes"/>
    <property type="match status" value="1"/>
</dbReference>
<name>A0ABN0XKU4_9ALTE</name>